<name>A0A3G9J2I5_9FIRM</name>
<gene>
    <name evidence="2" type="ORF">SG0102_03310</name>
</gene>
<dbReference type="InParanoid" id="A0A3G9J2I5"/>
<dbReference type="Proteomes" id="UP000268059">
    <property type="component" value="Chromosome"/>
</dbReference>
<dbReference type="AlphaFoldDB" id="A0A3G9J2I5"/>
<proteinExistence type="predicted"/>
<keyword evidence="3" id="KW-1185">Reference proteome</keyword>
<dbReference type="KEGG" id="ebm:SG0102_03310"/>
<dbReference type="OrthoDB" id="370604at2"/>
<evidence type="ECO:0000259" key="1">
    <source>
        <dbReference type="Pfam" id="PF13529"/>
    </source>
</evidence>
<dbReference type="Pfam" id="PF13529">
    <property type="entry name" value="Peptidase_C39_2"/>
    <property type="match status" value="1"/>
</dbReference>
<evidence type="ECO:0000313" key="3">
    <source>
        <dbReference type="Proteomes" id="UP000268059"/>
    </source>
</evidence>
<protein>
    <recommendedName>
        <fullName evidence="1">Peptidase C39-like domain-containing protein</fullName>
    </recommendedName>
</protein>
<dbReference type="InterPro" id="IPR039564">
    <property type="entry name" value="Peptidase_C39-like"/>
</dbReference>
<feature type="domain" description="Peptidase C39-like" evidence="1">
    <location>
        <begin position="103"/>
        <end position="159"/>
    </location>
</feature>
<dbReference type="EMBL" id="AP019309">
    <property type="protein sequence ID" value="BBH25397.1"/>
    <property type="molecule type" value="Genomic_DNA"/>
</dbReference>
<reference evidence="2 3" key="1">
    <citation type="submission" date="2018-11" db="EMBL/GenBank/DDBJ databases">
        <title>Novel Erysipelotrichaceae bacterium isolated from small intestine of a swine.</title>
        <authorList>
            <person name="Kim J.S."/>
            <person name="Choe H."/>
            <person name="Lee Y.R."/>
            <person name="Kim K.M."/>
            <person name="Park D.S."/>
        </authorList>
    </citation>
    <scope>NUCLEOTIDE SEQUENCE [LARGE SCALE GENOMIC DNA]</scope>
    <source>
        <strain evidence="2 3">SG0102</strain>
    </source>
</reference>
<organism evidence="2 3">
    <name type="scientific">Intestinibaculum porci</name>
    <dbReference type="NCBI Taxonomy" id="2487118"/>
    <lineage>
        <taxon>Bacteria</taxon>
        <taxon>Bacillati</taxon>
        <taxon>Bacillota</taxon>
        <taxon>Erysipelotrichia</taxon>
        <taxon>Erysipelotrichales</taxon>
        <taxon>Erysipelotrichaceae</taxon>
        <taxon>Intestinibaculum</taxon>
    </lineage>
</organism>
<dbReference type="RefSeq" id="WP_125118348.1">
    <property type="nucleotide sequence ID" value="NZ_AP019309.1"/>
</dbReference>
<sequence>MIKEVPFVTFQIDGKDYYGGSQEWYDNRFAQMAGCSAVLASNLFYYYTDHLNVLYPAYRDTMDFWFEKNKPGLIGFPYFMKFTHNFLEEMAYRHVSLKVDMKKGVASVEEGWSFVKNAIDDGRPVGMLILTHTAKAIDEETWHWMCITGYDDVKKEVIISSVGERITMKAETLFKPHFRNVVKMLSFVNPEEDYSSQVIVHP</sequence>
<evidence type="ECO:0000313" key="2">
    <source>
        <dbReference type="EMBL" id="BBH25397.1"/>
    </source>
</evidence>
<accession>A0A3G9J2I5</accession>